<dbReference type="RefSeq" id="WP_382403534.1">
    <property type="nucleotide sequence ID" value="NZ_JBHSWH010000001.1"/>
</dbReference>
<dbReference type="EMBL" id="JBHSWH010000001">
    <property type="protein sequence ID" value="MFC6706856.1"/>
    <property type="molecule type" value="Genomic_DNA"/>
</dbReference>
<evidence type="ECO:0000313" key="1">
    <source>
        <dbReference type="EMBL" id="MFC6706856.1"/>
    </source>
</evidence>
<evidence type="ECO:0000313" key="2">
    <source>
        <dbReference type="Proteomes" id="UP001596298"/>
    </source>
</evidence>
<sequence>MSRFQVLDSDGGSDLPPGVPSLVLVEVTAECEQRQQPWPAGGAAGHQPVHGSPLMWLESQLIQHPAGCRPGVAAGLFGRHGEQGSGGASCTCGLNARDEQVEHRSQLQARYLLIGESELVGRPLHELR</sequence>
<organism evidence="1 2">
    <name type="scientific">Flexivirga alba</name>
    <dbReference type="NCBI Taxonomy" id="702742"/>
    <lineage>
        <taxon>Bacteria</taxon>
        <taxon>Bacillati</taxon>
        <taxon>Actinomycetota</taxon>
        <taxon>Actinomycetes</taxon>
        <taxon>Micrococcales</taxon>
        <taxon>Dermacoccaceae</taxon>
        <taxon>Flexivirga</taxon>
    </lineage>
</organism>
<reference evidence="2" key="1">
    <citation type="journal article" date="2019" name="Int. J. Syst. Evol. Microbiol.">
        <title>The Global Catalogue of Microorganisms (GCM) 10K type strain sequencing project: providing services to taxonomists for standard genome sequencing and annotation.</title>
        <authorList>
            <consortium name="The Broad Institute Genomics Platform"/>
            <consortium name="The Broad Institute Genome Sequencing Center for Infectious Disease"/>
            <person name="Wu L."/>
            <person name="Ma J."/>
        </authorList>
    </citation>
    <scope>NUCLEOTIDE SEQUENCE [LARGE SCALE GENOMIC DNA]</scope>
    <source>
        <strain evidence="2">CCUG 58127</strain>
    </source>
</reference>
<gene>
    <name evidence="1" type="ORF">ACFQDH_16740</name>
</gene>
<comment type="caution">
    <text evidence="1">The sequence shown here is derived from an EMBL/GenBank/DDBJ whole genome shotgun (WGS) entry which is preliminary data.</text>
</comment>
<accession>A0ABW2AKL0</accession>
<dbReference type="Proteomes" id="UP001596298">
    <property type="component" value="Unassembled WGS sequence"/>
</dbReference>
<protein>
    <submittedName>
        <fullName evidence="1">Uncharacterized protein</fullName>
    </submittedName>
</protein>
<name>A0ABW2AKL0_9MICO</name>
<keyword evidence="2" id="KW-1185">Reference proteome</keyword>
<proteinExistence type="predicted"/>